<feature type="region of interest" description="Disordered" evidence="1">
    <location>
        <begin position="1"/>
        <end position="49"/>
    </location>
</feature>
<protein>
    <recommendedName>
        <fullName evidence="4">EF-hand domain-containing protein</fullName>
    </recommendedName>
</protein>
<accession>A0A1T2L9A3</accession>
<reference evidence="2 3" key="1">
    <citation type="submission" date="2016-11" db="EMBL/GenBank/DDBJ databases">
        <title>Mixed transmission modes and dynamic genome evolution in an obligate animal-bacterial symbiosis.</title>
        <authorList>
            <person name="Russell S.L."/>
            <person name="Corbett-Detig R.B."/>
            <person name="Cavanaugh C.M."/>
        </authorList>
    </citation>
    <scope>NUCLEOTIDE SEQUENCE [LARGE SCALE GENOMIC DNA]</scope>
    <source>
        <strain evidence="2">Sveles-Q1</strain>
    </source>
</reference>
<evidence type="ECO:0000313" key="2">
    <source>
        <dbReference type="EMBL" id="OOZ41614.1"/>
    </source>
</evidence>
<dbReference type="OrthoDB" id="1676884at2"/>
<keyword evidence="3" id="KW-1185">Reference proteome</keyword>
<dbReference type="PANTHER" id="PTHR39431:SF1">
    <property type="entry name" value="FRPA_C-RELATED PROTEIN"/>
    <property type="match status" value="1"/>
</dbReference>
<proteinExistence type="predicted"/>
<evidence type="ECO:0000256" key="1">
    <source>
        <dbReference type="SAM" id="MobiDB-lite"/>
    </source>
</evidence>
<comment type="caution">
    <text evidence="2">The sequence shown here is derived from an EMBL/GenBank/DDBJ whole genome shotgun (WGS) entry which is preliminary data.</text>
</comment>
<name>A0A1T2L9A3_9GAMM</name>
<dbReference type="EMBL" id="MPRL01000007">
    <property type="protein sequence ID" value="OOZ41614.1"/>
    <property type="molecule type" value="Genomic_DNA"/>
</dbReference>
<feature type="compositionally biased region" description="Pro residues" evidence="1">
    <location>
        <begin position="17"/>
        <end position="28"/>
    </location>
</feature>
<gene>
    <name evidence="2" type="ORF">BOW53_02735</name>
</gene>
<evidence type="ECO:0000313" key="3">
    <source>
        <dbReference type="Proteomes" id="UP000191110"/>
    </source>
</evidence>
<dbReference type="RefSeq" id="WP_135621956.1">
    <property type="nucleotide sequence ID" value="NZ_MPRL01000007.1"/>
</dbReference>
<dbReference type="Proteomes" id="UP000191110">
    <property type="component" value="Unassembled WGS sequence"/>
</dbReference>
<dbReference type="AlphaFoldDB" id="A0A1T2L9A3"/>
<organism evidence="2 3">
    <name type="scientific">Solemya pervernicosa gill symbiont</name>
    <dbReference type="NCBI Taxonomy" id="642797"/>
    <lineage>
        <taxon>Bacteria</taxon>
        <taxon>Pseudomonadati</taxon>
        <taxon>Pseudomonadota</taxon>
        <taxon>Gammaproteobacteria</taxon>
        <taxon>sulfur-oxidizing symbionts</taxon>
    </lineage>
</organism>
<evidence type="ECO:0008006" key="4">
    <source>
        <dbReference type="Google" id="ProtNLM"/>
    </source>
</evidence>
<dbReference type="PANTHER" id="PTHR39431">
    <property type="entry name" value="FRPA/C-RELATED PROTEIN"/>
    <property type="match status" value="1"/>
</dbReference>
<sequence>MAIEQLPSAQQAVQRRPAPPVSASPPGKPESERERLPVPGNPRALENRPDVACGRIPVAIPPLPTALPAQAPATFTAESNPDALPAEGEVQLDENYRFYANFLRQILDLNEGAGEFESFDLSAETQIFESTDITIFAADSVIEIEYVRFEAVSIDIEMSEDRLSVSINRTEFEQFSLRQSSNIEQPVRRADPLALDLDGNGIQTTGIENGVNFDINADGILDRTSFITGNDAMLAFDRNGNGHIDDGRELFGDQNGHENGFMALADYDKNGDGRIDRKDEIYSKLKLLQIDNSNRQTLRGLYEVGISGISLNAKNTFQLLNNGDVISQLGQFSREDGSIGVAADLLLGFR</sequence>